<evidence type="ECO:0000256" key="3">
    <source>
        <dbReference type="ARBA" id="ARBA00004931"/>
    </source>
</evidence>
<sequence length="348" mass="38080">MATYGFGERFTDHLVTLTWTADAGWAGRPRVLPFGDLPFSPAMAGLHYGQVVFEGLKAYRRRDGALGTFRPDAHARRFQQSARRLAMPELPEELFLEAVDAFVARDGGLLPADDPRLSLYLRPILFASEASLALRPAREYTFLLMGFVTEGFFSDRPDPVSVLVSREFSRAAPGGTGQAKCAGNYAGAFLAQRQAADAGCRQVVWLDPVERRWIEEMGGMNLFFVRGSGPSAEVLTPPLTGTLLPGITRDSLLTLAAELGYTTREERISVDQWREESESGLITEAFACGTAALVTPIGEVRDGDGGWLVGDGKAGPLAMELRTALTDLHQGRVDDAHSWLRWATTEER</sequence>
<comment type="catalytic activity">
    <reaction evidence="13 17">
        <text>L-leucine + 2-oxoglutarate = 4-methyl-2-oxopentanoate + L-glutamate</text>
        <dbReference type="Rhea" id="RHEA:18321"/>
        <dbReference type="ChEBI" id="CHEBI:16810"/>
        <dbReference type="ChEBI" id="CHEBI:17865"/>
        <dbReference type="ChEBI" id="CHEBI:29985"/>
        <dbReference type="ChEBI" id="CHEBI:57427"/>
        <dbReference type="EC" id="2.6.1.42"/>
    </reaction>
</comment>
<comment type="pathway">
    <text evidence="3">Amino-acid biosynthesis; L-valine biosynthesis; L-valine from pyruvate: step 4/4.</text>
</comment>
<evidence type="ECO:0000256" key="12">
    <source>
        <dbReference type="ARBA" id="ARBA00048798"/>
    </source>
</evidence>
<dbReference type="InterPro" id="IPR018300">
    <property type="entry name" value="Aminotrans_IV_CS"/>
</dbReference>
<evidence type="ECO:0000313" key="18">
    <source>
        <dbReference type="EMBL" id="SEG92229.1"/>
    </source>
</evidence>
<evidence type="ECO:0000256" key="17">
    <source>
        <dbReference type="RuleBase" id="RU004517"/>
    </source>
</evidence>
<comment type="catalytic activity">
    <reaction evidence="11 17">
        <text>L-valine + 2-oxoglutarate = 3-methyl-2-oxobutanoate + L-glutamate</text>
        <dbReference type="Rhea" id="RHEA:24813"/>
        <dbReference type="ChEBI" id="CHEBI:11851"/>
        <dbReference type="ChEBI" id="CHEBI:16810"/>
        <dbReference type="ChEBI" id="CHEBI:29985"/>
        <dbReference type="ChEBI" id="CHEBI:57762"/>
        <dbReference type="EC" id="2.6.1.42"/>
    </reaction>
</comment>
<dbReference type="GO" id="GO:0052654">
    <property type="term" value="F:L-leucine-2-oxoglutarate transaminase activity"/>
    <property type="evidence" value="ECO:0007669"/>
    <property type="project" value="RHEA"/>
</dbReference>
<evidence type="ECO:0000256" key="5">
    <source>
        <dbReference type="ARBA" id="ARBA00009320"/>
    </source>
</evidence>
<dbReference type="NCBIfam" id="TIGR01123">
    <property type="entry name" value="ilvE_II"/>
    <property type="match status" value="1"/>
</dbReference>
<evidence type="ECO:0000256" key="13">
    <source>
        <dbReference type="ARBA" id="ARBA00049229"/>
    </source>
</evidence>
<evidence type="ECO:0000313" key="19">
    <source>
        <dbReference type="Proteomes" id="UP000236732"/>
    </source>
</evidence>
<protein>
    <recommendedName>
        <fullName evidence="17">Branched-chain-amino-acid aminotransferase</fullName>
        <ecNumber evidence="17">2.6.1.42</ecNumber>
    </recommendedName>
</protein>
<dbReference type="Proteomes" id="UP000236732">
    <property type="component" value="Unassembled WGS sequence"/>
</dbReference>
<comment type="pathway">
    <text evidence="2">Amino-acid biosynthesis; L-isoleucine biosynthesis; L-isoleucine from 2-oxobutanoate: step 4/4.</text>
</comment>
<evidence type="ECO:0000256" key="6">
    <source>
        <dbReference type="ARBA" id="ARBA00022576"/>
    </source>
</evidence>
<dbReference type="InterPro" id="IPR043131">
    <property type="entry name" value="BCAT-like_N"/>
</dbReference>
<dbReference type="PANTHER" id="PTHR11825:SF44">
    <property type="entry name" value="BRANCHED-CHAIN-AMINO-ACID AMINOTRANSFERASE"/>
    <property type="match status" value="1"/>
</dbReference>
<dbReference type="GO" id="GO:0052656">
    <property type="term" value="F:L-isoleucine-2-oxoglutarate transaminase activity"/>
    <property type="evidence" value="ECO:0007669"/>
    <property type="project" value="RHEA"/>
</dbReference>
<evidence type="ECO:0000256" key="8">
    <source>
        <dbReference type="ARBA" id="ARBA00022679"/>
    </source>
</evidence>
<comment type="similarity">
    <text evidence="5 15">Belongs to the class-IV pyridoxal-phosphate-dependent aminotransferase family.</text>
</comment>
<dbReference type="UniPathway" id="UPA00049">
    <property type="reaction ID" value="UER00062"/>
</dbReference>
<dbReference type="PROSITE" id="PS00770">
    <property type="entry name" value="AA_TRANSFER_CLASS_4"/>
    <property type="match status" value="1"/>
</dbReference>
<dbReference type="GO" id="GO:0009099">
    <property type="term" value="P:L-valine biosynthetic process"/>
    <property type="evidence" value="ECO:0007669"/>
    <property type="project" value="UniProtKB-UniPathway"/>
</dbReference>
<evidence type="ECO:0000256" key="14">
    <source>
        <dbReference type="PIRSR" id="PIRSR006468-1"/>
    </source>
</evidence>
<dbReference type="GO" id="GO:0052655">
    <property type="term" value="F:L-valine-2-oxoglutarate transaminase activity"/>
    <property type="evidence" value="ECO:0007669"/>
    <property type="project" value="RHEA"/>
</dbReference>
<dbReference type="OrthoDB" id="4069047at2"/>
<keyword evidence="6 17" id="KW-0032">Aminotransferase</keyword>
<comment type="cofactor">
    <cofactor evidence="1 16">
        <name>pyridoxal 5'-phosphate</name>
        <dbReference type="ChEBI" id="CHEBI:597326"/>
    </cofactor>
</comment>
<evidence type="ECO:0000256" key="16">
    <source>
        <dbReference type="RuleBase" id="RU004516"/>
    </source>
</evidence>
<dbReference type="InterPro" id="IPR043132">
    <property type="entry name" value="BCAT-like_C"/>
</dbReference>
<keyword evidence="19" id="KW-1185">Reference proteome</keyword>
<dbReference type="InterPro" id="IPR005786">
    <property type="entry name" value="B_amino_transII"/>
</dbReference>
<comment type="pathway">
    <text evidence="4">Amino-acid biosynthesis; L-leucine biosynthesis; L-leucine from 3-methyl-2-oxobutanoate: step 4/4.</text>
</comment>
<evidence type="ECO:0000256" key="1">
    <source>
        <dbReference type="ARBA" id="ARBA00001933"/>
    </source>
</evidence>
<reference evidence="18 19" key="1">
    <citation type="submission" date="2016-10" db="EMBL/GenBank/DDBJ databases">
        <authorList>
            <person name="de Groot N.N."/>
        </authorList>
    </citation>
    <scope>NUCLEOTIDE SEQUENCE [LARGE SCALE GENOMIC DNA]</scope>
    <source>
        <strain evidence="18 19">CGMCC 4.7037</strain>
    </source>
</reference>
<gene>
    <name evidence="18" type="ORF">SAMN05444920_107478</name>
</gene>
<dbReference type="Pfam" id="PF01063">
    <property type="entry name" value="Aminotran_4"/>
    <property type="match status" value="1"/>
</dbReference>
<dbReference type="InterPro" id="IPR033939">
    <property type="entry name" value="BCAT_family"/>
</dbReference>
<dbReference type="Gene3D" id="3.30.470.10">
    <property type="match status" value="1"/>
</dbReference>
<dbReference type="RefSeq" id="WP_103958812.1">
    <property type="nucleotide sequence ID" value="NZ_FNVT01000007.1"/>
</dbReference>
<accession>A0A1H6E4R7</accession>
<dbReference type="PANTHER" id="PTHR11825">
    <property type="entry name" value="SUBGROUP IIII AMINOTRANSFERASE"/>
    <property type="match status" value="1"/>
</dbReference>
<keyword evidence="7 17" id="KW-0028">Amino-acid biosynthesis</keyword>
<dbReference type="GO" id="GO:0009098">
    <property type="term" value="P:L-leucine biosynthetic process"/>
    <property type="evidence" value="ECO:0007669"/>
    <property type="project" value="UniProtKB-UniPathway"/>
</dbReference>
<name>A0A1H6E4R7_9ACTN</name>
<evidence type="ECO:0000256" key="10">
    <source>
        <dbReference type="ARBA" id="ARBA00023304"/>
    </source>
</evidence>
<keyword evidence="8 17" id="KW-0808">Transferase</keyword>
<dbReference type="UniPathway" id="UPA00048">
    <property type="reaction ID" value="UER00073"/>
</dbReference>
<dbReference type="GO" id="GO:0009097">
    <property type="term" value="P:isoleucine biosynthetic process"/>
    <property type="evidence" value="ECO:0007669"/>
    <property type="project" value="UniProtKB-UniPathway"/>
</dbReference>
<keyword evidence="9 16" id="KW-0663">Pyridoxal phosphate</keyword>
<dbReference type="InterPro" id="IPR036038">
    <property type="entry name" value="Aminotransferase-like"/>
</dbReference>
<dbReference type="CDD" id="cd01557">
    <property type="entry name" value="BCAT_beta_family"/>
    <property type="match status" value="1"/>
</dbReference>
<dbReference type="InterPro" id="IPR001544">
    <property type="entry name" value="Aminotrans_IV"/>
</dbReference>
<dbReference type="Gene3D" id="3.20.10.10">
    <property type="entry name" value="D-amino Acid Aminotransferase, subunit A, domain 2"/>
    <property type="match status" value="1"/>
</dbReference>
<evidence type="ECO:0000256" key="7">
    <source>
        <dbReference type="ARBA" id="ARBA00022605"/>
    </source>
</evidence>
<dbReference type="NCBIfam" id="NF009897">
    <property type="entry name" value="PRK13357.1"/>
    <property type="match status" value="1"/>
</dbReference>
<dbReference type="UniPathway" id="UPA00047">
    <property type="reaction ID" value="UER00058"/>
</dbReference>
<dbReference type="EMBL" id="FNVT01000007">
    <property type="protein sequence ID" value="SEG92229.1"/>
    <property type="molecule type" value="Genomic_DNA"/>
</dbReference>
<organism evidence="18 19">
    <name type="scientific">Nonomuraea solani</name>
    <dbReference type="NCBI Taxonomy" id="1144553"/>
    <lineage>
        <taxon>Bacteria</taxon>
        <taxon>Bacillati</taxon>
        <taxon>Actinomycetota</taxon>
        <taxon>Actinomycetes</taxon>
        <taxon>Streptosporangiales</taxon>
        <taxon>Streptosporangiaceae</taxon>
        <taxon>Nonomuraea</taxon>
    </lineage>
</organism>
<keyword evidence="10 17" id="KW-0100">Branched-chain amino acid biosynthesis</keyword>
<dbReference type="SUPFAM" id="SSF56752">
    <property type="entry name" value="D-aminoacid aminotransferase-like PLP-dependent enzymes"/>
    <property type="match status" value="1"/>
</dbReference>
<evidence type="ECO:0000256" key="2">
    <source>
        <dbReference type="ARBA" id="ARBA00004824"/>
    </source>
</evidence>
<evidence type="ECO:0000256" key="9">
    <source>
        <dbReference type="ARBA" id="ARBA00022898"/>
    </source>
</evidence>
<dbReference type="AlphaFoldDB" id="A0A1H6E4R7"/>
<evidence type="ECO:0000256" key="15">
    <source>
        <dbReference type="RuleBase" id="RU004106"/>
    </source>
</evidence>
<evidence type="ECO:0000256" key="11">
    <source>
        <dbReference type="ARBA" id="ARBA00048212"/>
    </source>
</evidence>
<dbReference type="PIRSF" id="PIRSF006468">
    <property type="entry name" value="BCAT1"/>
    <property type="match status" value="1"/>
</dbReference>
<proteinExistence type="inferred from homology"/>
<comment type="catalytic activity">
    <reaction evidence="12 17">
        <text>L-isoleucine + 2-oxoglutarate = (S)-3-methyl-2-oxopentanoate + L-glutamate</text>
        <dbReference type="Rhea" id="RHEA:24801"/>
        <dbReference type="ChEBI" id="CHEBI:16810"/>
        <dbReference type="ChEBI" id="CHEBI:29985"/>
        <dbReference type="ChEBI" id="CHEBI:35146"/>
        <dbReference type="ChEBI" id="CHEBI:58045"/>
        <dbReference type="EC" id="2.6.1.42"/>
    </reaction>
</comment>
<feature type="modified residue" description="N6-(pyridoxal phosphate)lysine" evidence="14">
    <location>
        <position position="180"/>
    </location>
</feature>
<dbReference type="EC" id="2.6.1.42" evidence="17"/>
<evidence type="ECO:0000256" key="4">
    <source>
        <dbReference type="ARBA" id="ARBA00005072"/>
    </source>
</evidence>